<evidence type="ECO:0000259" key="4">
    <source>
        <dbReference type="Pfam" id="PF13600"/>
    </source>
</evidence>
<evidence type="ECO:0000313" key="6">
    <source>
        <dbReference type="Proteomes" id="UP000829542"/>
    </source>
</evidence>
<keyword evidence="6" id="KW-1185">Reference proteome</keyword>
<proteinExistence type="predicted"/>
<dbReference type="InterPro" id="IPR037291">
    <property type="entry name" value="DUF4139"/>
</dbReference>
<feature type="coiled-coil region" evidence="1">
    <location>
        <begin position="171"/>
        <end position="198"/>
    </location>
</feature>
<dbReference type="EMBL" id="CP093379">
    <property type="protein sequence ID" value="UNM96618.1"/>
    <property type="molecule type" value="Genomic_DNA"/>
</dbReference>
<feature type="domain" description="DUF4140" evidence="4">
    <location>
        <begin position="36"/>
        <end position="119"/>
    </location>
</feature>
<feature type="domain" description="DUF4139" evidence="3">
    <location>
        <begin position="220"/>
        <end position="538"/>
    </location>
</feature>
<reference evidence="5 6" key="1">
    <citation type="submission" date="2022-03" db="EMBL/GenBank/DDBJ databases">
        <title>Ignatzschineria rhizosphaerae HR5S32.</title>
        <authorList>
            <person name="Sun J.Q."/>
            <person name="Feng J.Y."/>
        </authorList>
    </citation>
    <scope>NUCLEOTIDE SEQUENCE [LARGE SCALE GENOMIC DNA]</scope>
    <source>
        <strain evidence="5 6">HR5S32</strain>
    </source>
</reference>
<dbReference type="PANTHER" id="PTHR31005:SF8">
    <property type="entry name" value="DUF4139 DOMAIN-CONTAINING PROTEIN"/>
    <property type="match status" value="1"/>
</dbReference>
<name>A0ABY3X9G3_9GAMM</name>
<evidence type="ECO:0000259" key="3">
    <source>
        <dbReference type="Pfam" id="PF13598"/>
    </source>
</evidence>
<evidence type="ECO:0000313" key="5">
    <source>
        <dbReference type="EMBL" id="UNM96618.1"/>
    </source>
</evidence>
<dbReference type="PANTHER" id="PTHR31005">
    <property type="entry name" value="DUF4139 DOMAIN-CONTAINING PROTEIN"/>
    <property type="match status" value="1"/>
</dbReference>
<dbReference type="Pfam" id="PF13598">
    <property type="entry name" value="DUF4139"/>
    <property type="match status" value="1"/>
</dbReference>
<feature type="signal peptide" evidence="2">
    <location>
        <begin position="1"/>
        <end position="26"/>
    </location>
</feature>
<feature type="chain" id="PRO_5046879248" evidence="2">
    <location>
        <begin position="27"/>
        <end position="549"/>
    </location>
</feature>
<dbReference type="InterPro" id="IPR025554">
    <property type="entry name" value="DUF4140"/>
</dbReference>
<dbReference type="RefSeq" id="WP_242150540.1">
    <property type="nucleotide sequence ID" value="NZ_CP093379.1"/>
</dbReference>
<protein>
    <submittedName>
        <fullName evidence="5">Mucoidy inhibitor MuiA family protein</fullName>
    </submittedName>
</protein>
<organism evidence="5 6">
    <name type="scientific">Ignatzschineria rhizosphaerae</name>
    <dbReference type="NCBI Taxonomy" id="2923279"/>
    <lineage>
        <taxon>Bacteria</taxon>
        <taxon>Pseudomonadati</taxon>
        <taxon>Pseudomonadota</taxon>
        <taxon>Gammaproteobacteria</taxon>
        <taxon>Cardiobacteriales</taxon>
        <taxon>Ignatzschineriaceae</taxon>
        <taxon>Ignatzschineria</taxon>
    </lineage>
</organism>
<dbReference type="Pfam" id="PF13600">
    <property type="entry name" value="DUF4140"/>
    <property type="match status" value="1"/>
</dbReference>
<dbReference type="Proteomes" id="UP000829542">
    <property type="component" value="Chromosome"/>
</dbReference>
<gene>
    <name evidence="5" type="ORF">MMG00_01780</name>
</gene>
<keyword evidence="1" id="KW-0175">Coiled coil</keyword>
<dbReference type="NCBIfam" id="TIGR02231">
    <property type="entry name" value="mucoidy inhibitor MuiA family protein"/>
    <property type="match status" value="1"/>
</dbReference>
<evidence type="ECO:0000256" key="1">
    <source>
        <dbReference type="SAM" id="Coils"/>
    </source>
</evidence>
<sequence length="549" mass="61795">MKRLPHYILLISALTLPFFASGNTIAKTQPVHLTDATIYLKGAELRSQTTVSVPKGESDIILSNIAGNVNPETLSVFADQDVLILSSQFTKDYREKEIPTGEIQNIQDQIDLLKDQKTTDVIRLKTNKAALTIIDNSKNLERTKENALSVNEINDLINLVEKKTEQLLTDNAQIESRLTKINDDINHLEQLLEKTKQKGVEPGARIKIRLYAPKATSTKLDITYVVNKAGWIPTYDIHTTSVNQPIELTYKAKLYQNSGIAWDNINIILSSGNPSQNTTIPTLTPWYLSEASPLDNKVLYGEIRYDYESESPKRNAKASFEDFNGAPQRQRTLEEYVITDNGGINTQYLINIPYTIPSDGKEHTIFIQRAELATEYQYIAIPKLSPNAYLQATIKDWQSLNLLPGVTSLYFENHYIGQGVLKLNDLQQGLTLSLGIEKRIIVEREEVKTQGSSGIFSGNNIERKLGYTIKATNSRPDNIKLTVIDQLPVSQNEQIKIQDLQLGSGIHNIITGNLSWGLNLKENESKAIEYSYKIRYPKEMNIEGLQSLE</sequence>
<dbReference type="InterPro" id="IPR011935">
    <property type="entry name" value="CHP02231"/>
</dbReference>
<evidence type="ECO:0000256" key="2">
    <source>
        <dbReference type="SAM" id="SignalP"/>
    </source>
</evidence>
<accession>A0ABY3X9G3</accession>
<keyword evidence="2" id="KW-0732">Signal</keyword>